<name>F0X0I9_9STRA</name>
<feature type="transmembrane region" description="Helical" evidence="7">
    <location>
        <begin position="52"/>
        <end position="71"/>
    </location>
</feature>
<comment type="similarity">
    <text evidence="2">Belongs to the CRT-like transporter family.</text>
</comment>
<dbReference type="Pfam" id="PF08627">
    <property type="entry name" value="CRT-like"/>
    <property type="match status" value="1"/>
</dbReference>
<reference evidence="8" key="2">
    <citation type="submission" date="2011-02" db="EMBL/GenBank/DDBJ databases">
        <authorList>
            <person name="MacLean D."/>
        </authorList>
    </citation>
    <scope>NUCLEOTIDE SEQUENCE</scope>
</reference>
<organism evidence="8">
    <name type="scientific">Albugo laibachii Nc14</name>
    <dbReference type="NCBI Taxonomy" id="890382"/>
    <lineage>
        <taxon>Eukaryota</taxon>
        <taxon>Sar</taxon>
        <taxon>Stramenopiles</taxon>
        <taxon>Oomycota</taxon>
        <taxon>Peronosporomycetes</taxon>
        <taxon>Albuginales</taxon>
        <taxon>Albuginaceae</taxon>
        <taxon>Albugo</taxon>
    </lineage>
</organism>
<keyword evidence="4 7" id="KW-0812">Transmembrane</keyword>
<dbReference type="EMBL" id="FR824536">
    <property type="protein sequence ID" value="CCA27280.1"/>
    <property type="molecule type" value="Genomic_DNA"/>
</dbReference>
<feature type="transmembrane region" description="Helical" evidence="7">
    <location>
        <begin position="309"/>
        <end position="329"/>
    </location>
</feature>
<protein>
    <submittedName>
        <fullName evidence="8">Drug/Metabolite Transporter (DMT) Superfamily putat</fullName>
    </submittedName>
</protein>
<evidence type="ECO:0000256" key="1">
    <source>
        <dbReference type="ARBA" id="ARBA00004141"/>
    </source>
</evidence>
<evidence type="ECO:0000256" key="3">
    <source>
        <dbReference type="ARBA" id="ARBA00022448"/>
    </source>
</evidence>
<accession>F0X0I9</accession>
<feature type="transmembrane region" description="Helical" evidence="7">
    <location>
        <begin position="216"/>
        <end position="240"/>
    </location>
</feature>
<dbReference type="PANTHER" id="PTHR31326:SF1">
    <property type="entry name" value="PROTEIN CLT2, CHLOROPLASTIC"/>
    <property type="match status" value="1"/>
</dbReference>
<evidence type="ECO:0000256" key="2">
    <source>
        <dbReference type="ARBA" id="ARBA00006690"/>
    </source>
</evidence>
<sequence length="414" mass="46311">MKSVAKEAKMEAESSAKRDMKLTISFIALVVIGLGNKIFQKLQTIPMRNYPTFLNLLTSFVYIPISFAYILPMLKYGNSITIEQRMISKRTFAVMGALDGFSGILQVFAATYLGGSILILLGQAAIPISMVISSIWLHRQYTNSQYFGAGIVTFGLIIVLGPNLNLAASTMQDLNLMDLETSNSFAWALVMIFSCIPMCLSSVYKEKALGEAEMDAIYLNGWVAIYQFIVCLPLTIPIAMLGSPSVSPSELPRNLLDGFRCYMSHNSIHEEPYPDDCSRAPTYVTIYLAFNILYNILIIFILKFGSSNILYLAMTIMVPLGNIAFTFPFMPGHEPLASKDMFGLILIMLGLFVYRFFGEFISKTMRSTRAQLFQECFDDEDILKRKTGEHPSELTEALIASDEGNERDIRIVQI</sequence>
<feature type="transmembrane region" description="Helical" evidence="7">
    <location>
        <begin position="21"/>
        <end position="40"/>
    </location>
</feature>
<proteinExistence type="inferred from homology"/>
<evidence type="ECO:0000256" key="4">
    <source>
        <dbReference type="ARBA" id="ARBA00022692"/>
    </source>
</evidence>
<feature type="transmembrane region" description="Helical" evidence="7">
    <location>
        <begin position="117"/>
        <end position="137"/>
    </location>
</feature>
<dbReference type="InterPro" id="IPR013936">
    <property type="entry name" value="CRT-like"/>
</dbReference>
<gene>
    <name evidence="8" type="primary">AlNc14C499G11934</name>
    <name evidence="8" type="ORF">ALNC14_134240</name>
</gene>
<feature type="transmembrane region" description="Helical" evidence="7">
    <location>
        <begin position="146"/>
        <end position="164"/>
    </location>
</feature>
<feature type="transmembrane region" description="Helical" evidence="7">
    <location>
        <begin position="184"/>
        <end position="204"/>
    </location>
</feature>
<feature type="transmembrane region" description="Helical" evidence="7">
    <location>
        <begin position="92"/>
        <end position="111"/>
    </location>
</feature>
<evidence type="ECO:0000256" key="5">
    <source>
        <dbReference type="ARBA" id="ARBA00022989"/>
    </source>
</evidence>
<feature type="transmembrane region" description="Helical" evidence="7">
    <location>
        <begin position="282"/>
        <end position="302"/>
    </location>
</feature>
<dbReference type="PANTHER" id="PTHR31326">
    <property type="entry name" value="PROTEIN CLT2, CHLOROPLASTIC"/>
    <property type="match status" value="1"/>
</dbReference>
<dbReference type="AlphaFoldDB" id="F0X0I9"/>
<feature type="transmembrane region" description="Helical" evidence="7">
    <location>
        <begin position="341"/>
        <end position="357"/>
    </location>
</feature>
<evidence type="ECO:0000313" key="8">
    <source>
        <dbReference type="EMBL" id="CCA27280.1"/>
    </source>
</evidence>
<keyword evidence="6 7" id="KW-0472">Membrane</keyword>
<reference evidence="8" key="1">
    <citation type="journal article" date="2011" name="PLoS Biol.">
        <title>Gene gain and loss during evolution of obligate parasitism in the white rust pathogen of Arabidopsis thaliana.</title>
        <authorList>
            <person name="Kemen E."/>
            <person name="Gardiner A."/>
            <person name="Schultz-Larsen T."/>
            <person name="Kemen A.C."/>
            <person name="Balmuth A.L."/>
            <person name="Robert-Seilaniantz A."/>
            <person name="Bailey K."/>
            <person name="Holub E."/>
            <person name="Studholme D.J."/>
            <person name="Maclean D."/>
            <person name="Jones J.D."/>
        </authorList>
    </citation>
    <scope>NUCLEOTIDE SEQUENCE</scope>
</reference>
<dbReference type="GO" id="GO:0016020">
    <property type="term" value="C:membrane"/>
    <property type="evidence" value="ECO:0007669"/>
    <property type="project" value="UniProtKB-SubCell"/>
</dbReference>
<evidence type="ECO:0000256" key="7">
    <source>
        <dbReference type="SAM" id="Phobius"/>
    </source>
</evidence>
<dbReference type="HOGENOM" id="CLU_030157_0_0_1"/>
<comment type="subcellular location">
    <subcellularLocation>
        <location evidence="1">Membrane</location>
        <topology evidence="1">Multi-pass membrane protein</topology>
    </subcellularLocation>
</comment>
<keyword evidence="3" id="KW-0813">Transport</keyword>
<keyword evidence="5 7" id="KW-1133">Transmembrane helix</keyword>
<evidence type="ECO:0000256" key="6">
    <source>
        <dbReference type="ARBA" id="ARBA00023136"/>
    </source>
</evidence>